<keyword evidence="1" id="KW-0472">Membrane</keyword>
<organism evidence="2 3">
    <name type="scientific">Dactylosporangium fulvum</name>
    <dbReference type="NCBI Taxonomy" id="53359"/>
    <lineage>
        <taxon>Bacteria</taxon>
        <taxon>Bacillati</taxon>
        <taxon>Actinomycetota</taxon>
        <taxon>Actinomycetes</taxon>
        <taxon>Micromonosporales</taxon>
        <taxon>Micromonosporaceae</taxon>
        <taxon>Dactylosporangium</taxon>
    </lineage>
</organism>
<dbReference type="Pfam" id="PF10067">
    <property type="entry name" value="DUF2306"/>
    <property type="match status" value="1"/>
</dbReference>
<accession>A0ABY5WAS9</accession>
<keyword evidence="1" id="KW-1133">Transmembrane helix</keyword>
<feature type="transmembrane region" description="Helical" evidence="1">
    <location>
        <begin position="190"/>
        <end position="209"/>
    </location>
</feature>
<feature type="transmembrane region" description="Helical" evidence="1">
    <location>
        <begin position="54"/>
        <end position="74"/>
    </location>
</feature>
<gene>
    <name evidence="2" type="ORF">Dfulv_19050</name>
</gene>
<keyword evidence="3" id="KW-1185">Reference proteome</keyword>
<name>A0ABY5WAS9_9ACTN</name>
<reference evidence="2" key="1">
    <citation type="submission" date="2021-04" db="EMBL/GenBank/DDBJ databases">
        <authorList>
            <person name="Hartkoorn R.C."/>
            <person name="Beaudoing E."/>
            <person name="Hot D."/>
        </authorList>
    </citation>
    <scope>NUCLEOTIDE SEQUENCE</scope>
    <source>
        <strain evidence="2">NRRL B-16292</strain>
    </source>
</reference>
<protein>
    <submittedName>
        <fullName evidence="2">DUF2306 domain-containing protein</fullName>
    </submittedName>
</protein>
<dbReference type="EMBL" id="CP073720">
    <property type="protein sequence ID" value="UWP86221.1"/>
    <property type="molecule type" value="Genomic_DNA"/>
</dbReference>
<feature type="transmembrane region" description="Helical" evidence="1">
    <location>
        <begin position="125"/>
        <end position="144"/>
    </location>
</feature>
<evidence type="ECO:0000313" key="3">
    <source>
        <dbReference type="Proteomes" id="UP001059617"/>
    </source>
</evidence>
<reference evidence="2" key="2">
    <citation type="submission" date="2022-09" db="EMBL/GenBank/DDBJ databases">
        <title>Biosynthetic gene clusters of Dactylosporangioum fulvum.</title>
        <authorList>
            <person name="Caradec T."/>
        </authorList>
    </citation>
    <scope>NUCLEOTIDE SEQUENCE</scope>
    <source>
        <strain evidence="2">NRRL B-16292</strain>
    </source>
</reference>
<feature type="transmembrane region" description="Helical" evidence="1">
    <location>
        <begin position="156"/>
        <end position="178"/>
    </location>
</feature>
<sequence>MTTPVVRRRTRPEWLVPVALVVLAAVPVIAGGARVGQLAGGAEVTPENARFFAMPVPVLVHIFSVTVYALLGAFQFHAGLRRRHPARHRAAGRVLVVAGLATALSGMWMTVFYPLPANDGDAVNALRLVVGTAMLVSVVLGVAAARRRDFTAHRAWMMRGYALAMGAGTQAFTHAPWVAFFGQPTEAPRFFLMAAGWLINLAVVEWMLLRSRPSSGRVRRGPAAARSWPSR</sequence>
<feature type="transmembrane region" description="Helical" evidence="1">
    <location>
        <begin position="94"/>
        <end position="113"/>
    </location>
</feature>
<dbReference type="InterPro" id="IPR018750">
    <property type="entry name" value="DUF2306_membrane"/>
</dbReference>
<evidence type="ECO:0000256" key="1">
    <source>
        <dbReference type="SAM" id="Phobius"/>
    </source>
</evidence>
<proteinExistence type="predicted"/>
<dbReference type="RefSeq" id="WP_259865329.1">
    <property type="nucleotide sequence ID" value="NZ_BAAAST010000018.1"/>
</dbReference>
<dbReference type="Proteomes" id="UP001059617">
    <property type="component" value="Chromosome"/>
</dbReference>
<keyword evidence="1" id="KW-0812">Transmembrane</keyword>
<evidence type="ECO:0000313" key="2">
    <source>
        <dbReference type="EMBL" id="UWP86221.1"/>
    </source>
</evidence>